<sequence>MCERTWGYVQVLNTTEVRTGPENTRGPRRLRGTLNPPGTAARSNIGRGVCGPGWPKDEEPGQSGQRAPDPPSAFLCGEDGSSCVHALYAFWTRPLRVSMRWSLFVVVSSAAATTGRYD</sequence>
<accession>A0ABP7J0D1</accession>
<keyword evidence="3" id="KW-1185">Reference proteome</keyword>
<proteinExistence type="predicted"/>
<reference evidence="3" key="1">
    <citation type="journal article" date="2019" name="Int. J. Syst. Evol. Microbiol.">
        <title>The Global Catalogue of Microorganisms (GCM) 10K type strain sequencing project: providing services to taxonomists for standard genome sequencing and annotation.</title>
        <authorList>
            <consortium name="The Broad Institute Genomics Platform"/>
            <consortium name="The Broad Institute Genome Sequencing Center for Infectious Disease"/>
            <person name="Wu L."/>
            <person name="Ma J."/>
        </authorList>
    </citation>
    <scope>NUCLEOTIDE SEQUENCE [LARGE SCALE GENOMIC DNA]</scope>
    <source>
        <strain evidence="3">JCM 17138</strain>
    </source>
</reference>
<gene>
    <name evidence="2" type="ORF">GCM10022403_076060</name>
</gene>
<feature type="region of interest" description="Disordered" evidence="1">
    <location>
        <begin position="17"/>
        <end position="72"/>
    </location>
</feature>
<name>A0ABP7J0D1_9ACTN</name>
<comment type="caution">
    <text evidence="2">The sequence shown here is derived from an EMBL/GenBank/DDBJ whole genome shotgun (WGS) entry which is preliminary data.</text>
</comment>
<evidence type="ECO:0000313" key="3">
    <source>
        <dbReference type="Proteomes" id="UP001501009"/>
    </source>
</evidence>
<protein>
    <submittedName>
        <fullName evidence="2">Uncharacterized protein</fullName>
    </submittedName>
</protein>
<dbReference type="Proteomes" id="UP001501009">
    <property type="component" value="Unassembled WGS sequence"/>
</dbReference>
<evidence type="ECO:0000313" key="2">
    <source>
        <dbReference type="EMBL" id="GAA3831651.1"/>
    </source>
</evidence>
<organism evidence="2 3">
    <name type="scientific">Streptomyces coacervatus</name>
    <dbReference type="NCBI Taxonomy" id="647381"/>
    <lineage>
        <taxon>Bacteria</taxon>
        <taxon>Bacillati</taxon>
        <taxon>Actinomycetota</taxon>
        <taxon>Actinomycetes</taxon>
        <taxon>Kitasatosporales</taxon>
        <taxon>Streptomycetaceae</taxon>
        <taxon>Streptomyces</taxon>
    </lineage>
</organism>
<dbReference type="EMBL" id="BAABDE010000029">
    <property type="protein sequence ID" value="GAA3831651.1"/>
    <property type="molecule type" value="Genomic_DNA"/>
</dbReference>
<evidence type="ECO:0000256" key="1">
    <source>
        <dbReference type="SAM" id="MobiDB-lite"/>
    </source>
</evidence>